<proteinExistence type="predicted"/>
<dbReference type="InterPro" id="IPR000873">
    <property type="entry name" value="AMP-dep_synth/lig_dom"/>
</dbReference>
<dbReference type="PANTHER" id="PTHR43272:SF33">
    <property type="entry name" value="AMP-BINDING DOMAIN-CONTAINING PROTEIN-RELATED"/>
    <property type="match status" value="1"/>
</dbReference>
<keyword evidence="6" id="KW-1185">Reference proteome</keyword>
<organism evidence="5 6">
    <name type="scientific">Tritrichomonas musculus</name>
    <dbReference type="NCBI Taxonomy" id="1915356"/>
    <lineage>
        <taxon>Eukaryota</taxon>
        <taxon>Metamonada</taxon>
        <taxon>Parabasalia</taxon>
        <taxon>Tritrichomonadida</taxon>
        <taxon>Tritrichomonadidae</taxon>
        <taxon>Tritrichomonas</taxon>
    </lineage>
</organism>
<keyword evidence="2" id="KW-0067">ATP-binding</keyword>
<dbReference type="InterPro" id="IPR042099">
    <property type="entry name" value="ANL_N_sf"/>
</dbReference>
<sequence length="649" mass="74296">MGADQSSTILQDPPPKPGETPIIYSPNYEKVSQNLKDGLIEEFPEGKTMYHIFEDAYKRLPDQEMYGERVYSDGKWQDRFEFVTRAQFRDIRDRVGAFLIKNEFPEKSTIGILSYNKIQWVATQQACFAYGYYPVPIYDTYGPEGIDYIITHAEVKIIFVVSTKLKSLLQLKNPNVTHIVVFDASDHPYDESEFTDLLQGLNYSIVKWSDIMEITERYPHRPPQPDEPASIMYTSGTTGPPKGCVMTHANFVATASSFVKVYPFTENDTYLSFLPLAHSFEECLHFVGNRCCIKVAFYSGDIRRLMEEIKLFKPSLLVSVSRIFERLYEGMQKSLNSKPFLTRLAFNTCFSIKSFLTRNFRIQHVPILDGMFNKINEAAIGGNMKMFICGGSALSVEIQHFLRISLNIAFPQGYGLTETASGVMVQNYKDTQDGNVGVLLHCVQAKMKDIPDMGYYAKNFEGELYLKGATMFKGYYKDEAKTRETYDDDGWFKTGDIFKLTKTGQFLIVGRVKELVKLSQGEYISLTKLTKLYVDTKFVNQIYIHAGMQSRFLVAIVVLDKSQAGYDKVTVDEMLVLLKEKATEMKLKGFERISNVCLIKDEFTPQNGLLTPSLKLVAYKIEKKYEKELKELLKVNRLLEISQPRQHLE</sequence>
<comment type="caution">
    <text evidence="5">The sequence shown here is derived from an EMBL/GenBank/DDBJ whole genome shotgun (WGS) entry which is preliminary data.</text>
</comment>
<name>A0ABR2HBR4_9EUKA</name>
<dbReference type="Proteomes" id="UP001470230">
    <property type="component" value="Unassembled WGS sequence"/>
</dbReference>
<feature type="region of interest" description="Disordered" evidence="3">
    <location>
        <begin position="1"/>
        <end position="20"/>
    </location>
</feature>
<dbReference type="EMBL" id="JAPFFF010000034">
    <property type="protein sequence ID" value="KAK8843890.1"/>
    <property type="molecule type" value="Genomic_DNA"/>
</dbReference>
<evidence type="ECO:0000256" key="2">
    <source>
        <dbReference type="ARBA" id="ARBA00022840"/>
    </source>
</evidence>
<dbReference type="Gene3D" id="3.40.50.12780">
    <property type="entry name" value="N-terminal domain of ligase-like"/>
    <property type="match status" value="1"/>
</dbReference>
<dbReference type="InterPro" id="IPR020845">
    <property type="entry name" value="AMP-binding_CS"/>
</dbReference>
<reference evidence="5 6" key="1">
    <citation type="submission" date="2024-04" db="EMBL/GenBank/DDBJ databases">
        <title>Tritrichomonas musculus Genome.</title>
        <authorList>
            <person name="Alves-Ferreira E."/>
            <person name="Grigg M."/>
            <person name="Lorenzi H."/>
            <person name="Galac M."/>
        </authorList>
    </citation>
    <scope>NUCLEOTIDE SEQUENCE [LARGE SCALE GENOMIC DNA]</scope>
    <source>
        <strain evidence="5 6">EAF2021</strain>
    </source>
</reference>
<dbReference type="SUPFAM" id="SSF56801">
    <property type="entry name" value="Acetyl-CoA synthetase-like"/>
    <property type="match status" value="1"/>
</dbReference>
<feature type="domain" description="AMP-dependent synthetase/ligase" evidence="4">
    <location>
        <begin position="73"/>
        <end position="476"/>
    </location>
</feature>
<keyword evidence="1" id="KW-0547">Nucleotide-binding</keyword>
<evidence type="ECO:0000313" key="6">
    <source>
        <dbReference type="Proteomes" id="UP001470230"/>
    </source>
</evidence>
<evidence type="ECO:0000256" key="3">
    <source>
        <dbReference type="SAM" id="MobiDB-lite"/>
    </source>
</evidence>
<dbReference type="Pfam" id="PF00501">
    <property type="entry name" value="AMP-binding"/>
    <property type="match status" value="1"/>
</dbReference>
<gene>
    <name evidence="5" type="ORF">M9Y10_024972</name>
</gene>
<protein>
    <recommendedName>
        <fullName evidence="4">AMP-dependent synthetase/ligase domain-containing protein</fullName>
    </recommendedName>
</protein>
<accession>A0ABR2HBR4</accession>
<evidence type="ECO:0000313" key="5">
    <source>
        <dbReference type="EMBL" id="KAK8843890.1"/>
    </source>
</evidence>
<dbReference type="PROSITE" id="PS00455">
    <property type="entry name" value="AMP_BINDING"/>
    <property type="match status" value="1"/>
</dbReference>
<feature type="compositionally biased region" description="Polar residues" evidence="3">
    <location>
        <begin position="1"/>
        <end position="10"/>
    </location>
</feature>
<evidence type="ECO:0000259" key="4">
    <source>
        <dbReference type="Pfam" id="PF00501"/>
    </source>
</evidence>
<dbReference type="PANTHER" id="PTHR43272">
    <property type="entry name" value="LONG-CHAIN-FATTY-ACID--COA LIGASE"/>
    <property type="match status" value="1"/>
</dbReference>
<evidence type="ECO:0000256" key="1">
    <source>
        <dbReference type="ARBA" id="ARBA00022741"/>
    </source>
</evidence>